<organism evidence="4">
    <name type="scientific">Bactrocera latifrons</name>
    <name type="common">Malaysian fruit fly</name>
    <name type="synonym">Chaetodacus latifrons</name>
    <dbReference type="NCBI Taxonomy" id="174628"/>
    <lineage>
        <taxon>Eukaryota</taxon>
        <taxon>Metazoa</taxon>
        <taxon>Ecdysozoa</taxon>
        <taxon>Arthropoda</taxon>
        <taxon>Hexapoda</taxon>
        <taxon>Insecta</taxon>
        <taxon>Pterygota</taxon>
        <taxon>Neoptera</taxon>
        <taxon>Endopterygota</taxon>
        <taxon>Diptera</taxon>
        <taxon>Brachycera</taxon>
        <taxon>Muscomorpha</taxon>
        <taxon>Tephritoidea</taxon>
        <taxon>Tephritidae</taxon>
        <taxon>Bactrocera</taxon>
        <taxon>Bactrocera</taxon>
    </lineage>
</organism>
<feature type="domain" description="Transposase Tc1-like" evidence="2">
    <location>
        <begin position="70"/>
        <end position="141"/>
    </location>
</feature>
<feature type="domain" description="Tc1-like transposase DDE" evidence="3">
    <location>
        <begin position="150"/>
        <end position="302"/>
    </location>
</feature>
<dbReference type="Gene3D" id="1.10.10.10">
    <property type="entry name" value="Winged helix-like DNA-binding domain superfamily/Winged helix DNA-binding domain"/>
    <property type="match status" value="1"/>
</dbReference>
<evidence type="ECO:0000256" key="1">
    <source>
        <dbReference type="ARBA" id="ARBA00004123"/>
    </source>
</evidence>
<name>A0A0K8UV17_BACLA</name>
<dbReference type="GO" id="GO:0003677">
    <property type="term" value="F:DNA binding"/>
    <property type="evidence" value="ECO:0007669"/>
    <property type="project" value="InterPro"/>
</dbReference>
<dbReference type="InterPro" id="IPR047655">
    <property type="entry name" value="Transpos_IS630-like"/>
</dbReference>
<dbReference type="InterPro" id="IPR038717">
    <property type="entry name" value="Tc1-like_DDE_dom"/>
</dbReference>
<dbReference type="SUPFAM" id="SSF46689">
    <property type="entry name" value="Homeodomain-like"/>
    <property type="match status" value="1"/>
</dbReference>
<dbReference type="Pfam" id="PF01498">
    <property type="entry name" value="HTH_Tnp_Tc3_2"/>
    <property type="match status" value="1"/>
</dbReference>
<sequence length="341" mass="39234">MGRGKEIHLEVRKLIIKLYLENKSLREIGKVVGKSHSSVQTIIKSYINTGNLHSKPRSGRPKILTPREERNIVTVVSANPIISAVKLTQDIYDSTQKKISPQTVRNVLYSAGYHGRVARRKPYISKVNKEKRFAFAIEHVNKPNSFWENIIFSDESKFNIFGSDGAQKVWRKVNEEFQEKNLLPTVKHGGGNVMVWGCMAASGVGQLEFITEKMDKYMYLNILKNNLRPSVLKLGLDSNHYYFQQDNDPKHTSYLVREWLLYNCKQLHTPPQSPDINPIEHIWDLLEKRIRKHRISSKESLKAALSTEWAKITENDIRNLVKSMPRRLQAVITAKGGPTKY</sequence>
<dbReference type="InterPro" id="IPR052338">
    <property type="entry name" value="Transposase_5"/>
</dbReference>
<evidence type="ECO:0000313" key="4">
    <source>
        <dbReference type="EMBL" id="JAI30517.1"/>
    </source>
</evidence>
<dbReference type="Gene3D" id="3.30.420.10">
    <property type="entry name" value="Ribonuclease H-like superfamily/Ribonuclease H"/>
    <property type="match status" value="1"/>
</dbReference>
<dbReference type="Pfam" id="PF13358">
    <property type="entry name" value="DDE_3"/>
    <property type="match status" value="1"/>
</dbReference>
<comment type="subcellular location">
    <subcellularLocation>
        <location evidence="1">Nucleus</location>
    </subcellularLocation>
</comment>
<gene>
    <name evidence="4" type="primary">tc1a_41</name>
    <name evidence="4" type="ORF">c1_g3_i2</name>
</gene>
<dbReference type="GO" id="GO:0005634">
    <property type="term" value="C:nucleus"/>
    <property type="evidence" value="ECO:0007669"/>
    <property type="project" value="UniProtKB-SubCell"/>
</dbReference>
<dbReference type="InterPro" id="IPR002492">
    <property type="entry name" value="Transposase_Tc1-like"/>
</dbReference>
<reference evidence="4" key="1">
    <citation type="submission" date="2015-06" db="EMBL/GenBank/DDBJ databases">
        <authorList>
            <person name="Hoefler B.C."/>
            <person name="Straight P.D."/>
        </authorList>
    </citation>
    <scope>NUCLEOTIDE SEQUENCE</scope>
</reference>
<dbReference type="EMBL" id="GDHF01021797">
    <property type="protein sequence ID" value="JAI30517.1"/>
    <property type="molecule type" value="Transcribed_RNA"/>
</dbReference>
<dbReference type="GO" id="GO:0006313">
    <property type="term" value="P:DNA transposition"/>
    <property type="evidence" value="ECO:0007669"/>
    <property type="project" value="InterPro"/>
</dbReference>
<dbReference type="PANTHER" id="PTHR23022">
    <property type="entry name" value="TRANSPOSABLE ELEMENT-RELATED"/>
    <property type="match status" value="1"/>
</dbReference>
<evidence type="ECO:0000259" key="2">
    <source>
        <dbReference type="Pfam" id="PF01498"/>
    </source>
</evidence>
<dbReference type="InterPro" id="IPR036388">
    <property type="entry name" value="WH-like_DNA-bd_sf"/>
</dbReference>
<protein>
    <submittedName>
        <fullName evidence="4">Transposable element Tc1 transposase</fullName>
    </submittedName>
</protein>
<dbReference type="GO" id="GO:0015074">
    <property type="term" value="P:DNA integration"/>
    <property type="evidence" value="ECO:0007669"/>
    <property type="project" value="InterPro"/>
</dbReference>
<dbReference type="NCBIfam" id="NF033545">
    <property type="entry name" value="transpos_IS630"/>
    <property type="match status" value="1"/>
</dbReference>
<dbReference type="PANTHER" id="PTHR23022:SF134">
    <property type="entry name" value="TRANSPOSABLE ELEMENT TC1 TRANSPOSASE"/>
    <property type="match status" value="1"/>
</dbReference>
<evidence type="ECO:0000259" key="3">
    <source>
        <dbReference type="Pfam" id="PF13358"/>
    </source>
</evidence>
<dbReference type="InterPro" id="IPR009057">
    <property type="entry name" value="Homeodomain-like_sf"/>
</dbReference>
<accession>A0A0K8UV17</accession>
<proteinExistence type="predicted"/>
<dbReference type="AlphaFoldDB" id="A0A0K8UV17"/>
<dbReference type="InterPro" id="IPR036397">
    <property type="entry name" value="RNaseH_sf"/>
</dbReference>